<dbReference type="GO" id="GO:0004072">
    <property type="term" value="F:aspartate kinase activity"/>
    <property type="evidence" value="ECO:0007669"/>
    <property type="project" value="UniProtKB-EC"/>
</dbReference>
<sequence>MKRRQIRKKNRITKKNREMKIYKFGKIPTGSVQGMKGMLRLIDNSIPQIIVLSATTETTERLAGIAAHLFNRDTEQAHDEISRLEFRFIDFANELFNDESIKQQAVDSIIDRFRTLWNFTRQRFTSVDEKDILAQGEFISSMLVSLYLKEQGINNRLLNSLDFMRLAPEEEPDMEYIGTKLHLLLAEHKSTNVFLTQGHLCRNAYNETCYLKQGGDDVSATLIGAALQAQEVCLWTDSKELHSCDPRFVKHPAMVKQLSFDEAEQLAYCGWTGFNPHCILPARENNIPIRLLCSMEPAEGGTLISNSQSGENIKAITARDNIYYIKFQSNRTLRPYLFISKIFDTFAKYHTSLCLFASSGSDVSVAINDKERLSHILHELSRYAATVVKDHMCILSAIGNMQWQCAGFEARIINALATIPIRMISYGSNNNNVSLVIRAEDKREALQRLNDTLFAPCHANPSQIHVPTLKHS</sequence>
<evidence type="ECO:0000313" key="10">
    <source>
        <dbReference type="Proteomes" id="UP000093197"/>
    </source>
</evidence>
<dbReference type="CDD" id="cd04917">
    <property type="entry name" value="ACT_AKiii-LysC-EC_2"/>
    <property type="match status" value="1"/>
</dbReference>
<dbReference type="Proteomes" id="UP000093197">
    <property type="component" value="Unassembled WGS sequence"/>
</dbReference>
<comment type="similarity">
    <text evidence="1">Belongs to the aspartokinase family.</text>
</comment>
<dbReference type="EMBL" id="LIDT01000006">
    <property type="protein sequence ID" value="OCR36258.1"/>
    <property type="molecule type" value="Genomic_DNA"/>
</dbReference>
<keyword evidence="3" id="KW-0547">Nucleotide-binding</keyword>
<evidence type="ECO:0000256" key="5">
    <source>
        <dbReference type="ARBA" id="ARBA00022840"/>
    </source>
</evidence>
<dbReference type="Gene3D" id="3.30.70.260">
    <property type="match status" value="2"/>
</dbReference>
<keyword evidence="5" id="KW-0067">ATP-binding</keyword>
<dbReference type="SUPFAM" id="SSF53633">
    <property type="entry name" value="Carbamate kinase-like"/>
    <property type="match status" value="1"/>
</dbReference>
<evidence type="ECO:0000259" key="7">
    <source>
        <dbReference type="Pfam" id="PF00696"/>
    </source>
</evidence>
<evidence type="ECO:0000256" key="2">
    <source>
        <dbReference type="ARBA" id="ARBA00013059"/>
    </source>
</evidence>
<dbReference type="SUPFAM" id="SSF55021">
    <property type="entry name" value="ACT-like"/>
    <property type="match status" value="2"/>
</dbReference>
<dbReference type="Gene3D" id="3.40.1160.10">
    <property type="entry name" value="Acetylglutamate kinase-like"/>
    <property type="match status" value="1"/>
</dbReference>
<dbReference type="PANTHER" id="PTHR21499:SF59">
    <property type="entry name" value="ASPARTOKINASE"/>
    <property type="match status" value="1"/>
</dbReference>
<dbReference type="GO" id="GO:0009089">
    <property type="term" value="P:lysine biosynthetic process via diaminopimelate"/>
    <property type="evidence" value="ECO:0007669"/>
    <property type="project" value="TreeGrafter"/>
</dbReference>
<feature type="domain" description="Aspartate/glutamate/uridylate kinase" evidence="7">
    <location>
        <begin position="46"/>
        <end position="291"/>
    </location>
</feature>
<evidence type="ECO:0000313" key="9">
    <source>
        <dbReference type="EMBL" id="OCR36258.1"/>
    </source>
</evidence>
<evidence type="ECO:0000259" key="8">
    <source>
        <dbReference type="Pfam" id="PF22468"/>
    </source>
</evidence>
<comment type="caution">
    <text evidence="9">The sequence shown here is derived from an EMBL/GenBank/DDBJ whole genome shotgun (WGS) entry which is preliminary data.</text>
</comment>
<dbReference type="Gene3D" id="1.20.120.1320">
    <property type="entry name" value="Aspartokinase, catalytic domain"/>
    <property type="match status" value="1"/>
</dbReference>
<gene>
    <name evidence="9" type="ORF">AC094_05730</name>
</gene>
<dbReference type="InterPro" id="IPR036393">
    <property type="entry name" value="AceGlu_kinase-like_sf"/>
</dbReference>
<evidence type="ECO:0000256" key="3">
    <source>
        <dbReference type="ARBA" id="ARBA00022741"/>
    </source>
</evidence>
<accession>A0A853Q579</accession>
<dbReference type="GO" id="GO:0005524">
    <property type="term" value="F:ATP binding"/>
    <property type="evidence" value="ECO:0007669"/>
    <property type="project" value="UniProtKB-KW"/>
</dbReference>
<dbReference type="InterPro" id="IPR054352">
    <property type="entry name" value="ACT_Aspartokinase"/>
</dbReference>
<evidence type="ECO:0000256" key="1">
    <source>
        <dbReference type="ARBA" id="ARBA00010122"/>
    </source>
</evidence>
<dbReference type="EC" id="2.7.2.4" evidence="2"/>
<dbReference type="InterPro" id="IPR042199">
    <property type="entry name" value="AsparK_Bifunc_asparK/hSer_DH"/>
</dbReference>
<comment type="catalytic activity">
    <reaction evidence="6">
        <text>L-aspartate + ATP = 4-phospho-L-aspartate + ADP</text>
        <dbReference type="Rhea" id="RHEA:23776"/>
        <dbReference type="ChEBI" id="CHEBI:29991"/>
        <dbReference type="ChEBI" id="CHEBI:30616"/>
        <dbReference type="ChEBI" id="CHEBI:57535"/>
        <dbReference type="ChEBI" id="CHEBI:456216"/>
        <dbReference type="EC" id="2.7.2.4"/>
    </reaction>
</comment>
<dbReference type="Pfam" id="PF00696">
    <property type="entry name" value="AA_kinase"/>
    <property type="match status" value="1"/>
</dbReference>
<dbReference type="InterPro" id="IPR001048">
    <property type="entry name" value="Asp/Glu/Uridylate_kinase"/>
</dbReference>
<dbReference type="GO" id="GO:0009090">
    <property type="term" value="P:homoserine biosynthetic process"/>
    <property type="evidence" value="ECO:0007669"/>
    <property type="project" value="TreeGrafter"/>
</dbReference>
<dbReference type="PANTHER" id="PTHR21499">
    <property type="entry name" value="ASPARTATE KINASE"/>
    <property type="match status" value="1"/>
</dbReference>
<organism evidence="9 10">
    <name type="scientific">Bacteroides fragilis</name>
    <dbReference type="NCBI Taxonomy" id="817"/>
    <lineage>
        <taxon>Bacteria</taxon>
        <taxon>Pseudomonadati</taxon>
        <taxon>Bacteroidota</taxon>
        <taxon>Bacteroidia</taxon>
        <taxon>Bacteroidales</taxon>
        <taxon>Bacteroidaceae</taxon>
        <taxon>Bacteroides</taxon>
    </lineage>
</organism>
<dbReference type="Pfam" id="PF22468">
    <property type="entry name" value="ACT_9"/>
    <property type="match status" value="1"/>
</dbReference>
<name>A0A853Q579_BACFG</name>
<proteinExistence type="inferred from homology"/>
<dbReference type="GO" id="GO:0005829">
    <property type="term" value="C:cytosol"/>
    <property type="evidence" value="ECO:0007669"/>
    <property type="project" value="TreeGrafter"/>
</dbReference>
<keyword evidence="9" id="KW-0808">Transferase</keyword>
<dbReference type="InterPro" id="IPR047962">
    <property type="entry name" value="LysC_ACT_2"/>
</dbReference>
<evidence type="ECO:0000256" key="6">
    <source>
        <dbReference type="ARBA" id="ARBA00047872"/>
    </source>
</evidence>
<dbReference type="CDD" id="cd04243">
    <property type="entry name" value="AAK_AK-HSDH-like"/>
    <property type="match status" value="1"/>
</dbReference>
<reference evidence="9 10" key="1">
    <citation type="journal article" date="2016" name="PLoS ONE">
        <title>Genomic Diversity of Enterotoxigenic Strains of Bacteroides fragilis.</title>
        <authorList>
            <person name="Pierce J.V."/>
            <person name="Bernstein H.D."/>
        </authorList>
    </citation>
    <scope>NUCLEOTIDE SEQUENCE [LARGE SCALE GENOMIC DNA]</scope>
    <source>
        <strain evidence="9 10">20793-3</strain>
    </source>
</reference>
<protein>
    <recommendedName>
        <fullName evidence="2">aspartate kinase</fullName>
        <ecNumber evidence="2">2.7.2.4</ecNumber>
    </recommendedName>
</protein>
<feature type="domain" description="Aspartokinase ACT" evidence="8">
    <location>
        <begin position="396"/>
        <end position="452"/>
    </location>
</feature>
<evidence type="ECO:0000256" key="4">
    <source>
        <dbReference type="ARBA" id="ARBA00022777"/>
    </source>
</evidence>
<keyword evidence="4 9" id="KW-0418">Kinase</keyword>
<dbReference type="AlphaFoldDB" id="A0A853Q579"/>
<dbReference type="InterPro" id="IPR045865">
    <property type="entry name" value="ACT-like_dom_sf"/>
</dbReference>